<dbReference type="GO" id="GO:0033819">
    <property type="term" value="F:lipoyl(octanoyl) transferase activity"/>
    <property type="evidence" value="ECO:0007669"/>
    <property type="project" value="UniProtKB-EC"/>
</dbReference>
<dbReference type="InterPro" id="IPR045864">
    <property type="entry name" value="aa-tRNA-synth_II/BPL/LPL"/>
</dbReference>
<dbReference type="RefSeq" id="WP_144307307.1">
    <property type="nucleotide sequence ID" value="NZ_QMIF01000022.1"/>
</dbReference>
<evidence type="ECO:0000256" key="1">
    <source>
        <dbReference type="ARBA" id="ARBA00004821"/>
    </source>
</evidence>
<dbReference type="EMBL" id="QMIF01000022">
    <property type="protein sequence ID" value="TVM30519.1"/>
    <property type="molecule type" value="Genomic_DNA"/>
</dbReference>
<protein>
    <recommendedName>
        <fullName evidence="5">Octanoyltransferase</fullName>
        <ecNumber evidence="5">2.3.1.181</ecNumber>
    </recommendedName>
    <alternativeName>
        <fullName evidence="5">Lipoate-protein ligase B</fullName>
    </alternativeName>
    <alternativeName>
        <fullName evidence="5">Lipoyl/octanoyl transferase</fullName>
    </alternativeName>
    <alternativeName>
        <fullName evidence="5">Octanoyl-[acyl-carrier-protein]-protein N-octanoyltransferase</fullName>
    </alternativeName>
</protein>
<dbReference type="PANTHER" id="PTHR10993">
    <property type="entry name" value="OCTANOYLTRANSFERASE"/>
    <property type="match status" value="1"/>
</dbReference>
<feature type="domain" description="BPL/LPL catalytic" evidence="6">
    <location>
        <begin position="27"/>
        <end position="220"/>
    </location>
</feature>
<reference evidence="7 8" key="1">
    <citation type="submission" date="2018-06" db="EMBL/GenBank/DDBJ databases">
        <title>Complete genome of Desulfovibrio marinus P48SEP.</title>
        <authorList>
            <person name="Crispim J.S."/>
            <person name="Vidigal P.M.P."/>
            <person name="Silva L.C.F."/>
            <person name="Araujo L.C."/>
            <person name="Laguardia C.N."/>
            <person name="Dias R.S."/>
            <person name="Sousa M.P."/>
            <person name="Paula S.O."/>
            <person name="Silva C."/>
        </authorList>
    </citation>
    <scope>NUCLEOTIDE SEQUENCE [LARGE SCALE GENOMIC DNA]</scope>
    <source>
        <strain evidence="7 8">P48SEP</strain>
    </source>
</reference>
<dbReference type="SUPFAM" id="SSF55681">
    <property type="entry name" value="Class II aaRS and biotin synthetases"/>
    <property type="match status" value="1"/>
</dbReference>
<comment type="pathway">
    <text evidence="1 5">Protein modification; protein lipoylation via endogenous pathway; protein N(6)-(lipoyl)lysine from octanoyl-[acyl-carrier-protein]: step 1/2.</text>
</comment>
<feature type="binding site" evidence="5">
    <location>
        <begin position="139"/>
        <end position="141"/>
    </location>
    <ligand>
        <name>substrate</name>
    </ligand>
</feature>
<comment type="miscellaneous">
    <text evidence="5">In the reaction, the free carboxyl group of octanoic acid is attached via an amide linkage to the epsilon-amino group of a specific lysine residue of lipoyl domains of lipoate-dependent enzymes.</text>
</comment>
<dbReference type="GO" id="GO:0005737">
    <property type="term" value="C:cytoplasm"/>
    <property type="evidence" value="ECO:0007669"/>
    <property type="project" value="UniProtKB-SubCell"/>
</dbReference>
<evidence type="ECO:0000256" key="2">
    <source>
        <dbReference type="ARBA" id="ARBA00022679"/>
    </source>
</evidence>
<keyword evidence="3 5" id="KW-0012">Acyltransferase</keyword>
<evidence type="ECO:0000313" key="8">
    <source>
        <dbReference type="Proteomes" id="UP000434052"/>
    </source>
</evidence>
<dbReference type="OrthoDB" id="9787061at2"/>
<evidence type="ECO:0000259" key="6">
    <source>
        <dbReference type="PROSITE" id="PS51733"/>
    </source>
</evidence>
<dbReference type="Gene3D" id="3.30.930.10">
    <property type="entry name" value="Bira Bifunctional Protein, Domain 2"/>
    <property type="match status" value="1"/>
</dbReference>
<comment type="catalytic activity">
    <reaction evidence="5">
        <text>octanoyl-[ACP] + L-lysyl-[protein] = N(6)-octanoyl-L-lysyl-[protein] + holo-[ACP] + H(+)</text>
        <dbReference type="Rhea" id="RHEA:17665"/>
        <dbReference type="Rhea" id="RHEA-COMP:9636"/>
        <dbReference type="Rhea" id="RHEA-COMP:9685"/>
        <dbReference type="Rhea" id="RHEA-COMP:9752"/>
        <dbReference type="Rhea" id="RHEA-COMP:9928"/>
        <dbReference type="ChEBI" id="CHEBI:15378"/>
        <dbReference type="ChEBI" id="CHEBI:29969"/>
        <dbReference type="ChEBI" id="CHEBI:64479"/>
        <dbReference type="ChEBI" id="CHEBI:78463"/>
        <dbReference type="ChEBI" id="CHEBI:78809"/>
        <dbReference type="EC" id="2.3.1.181"/>
    </reaction>
</comment>
<proteinExistence type="inferred from homology"/>
<dbReference type="NCBIfam" id="TIGR00214">
    <property type="entry name" value="lipB"/>
    <property type="match status" value="1"/>
</dbReference>
<dbReference type="PANTHER" id="PTHR10993:SF7">
    <property type="entry name" value="LIPOYLTRANSFERASE 2, MITOCHONDRIAL-RELATED"/>
    <property type="match status" value="1"/>
</dbReference>
<comment type="function">
    <text evidence="4 5">Catalyzes the transfer of endogenously produced octanoic acid from octanoyl-acyl-carrier-protein onto the lipoyl domains of lipoate-dependent enzymes. Lipoyl-ACP can also act as a substrate although octanoyl-ACP is likely to be the physiological substrate.</text>
</comment>
<comment type="similarity">
    <text evidence="5">Belongs to the LipB family.</text>
</comment>
<name>A0A6P1ZEN9_9BACT</name>
<dbReference type="HAMAP" id="MF_00013">
    <property type="entry name" value="LipB"/>
    <property type="match status" value="1"/>
</dbReference>
<dbReference type="InterPro" id="IPR004143">
    <property type="entry name" value="BPL_LPL_catalytic"/>
</dbReference>
<dbReference type="GO" id="GO:0009249">
    <property type="term" value="P:protein lipoylation"/>
    <property type="evidence" value="ECO:0007669"/>
    <property type="project" value="InterPro"/>
</dbReference>
<dbReference type="InterPro" id="IPR020605">
    <property type="entry name" value="Octanoyltransferase_CS"/>
</dbReference>
<comment type="caution">
    <text evidence="7">The sequence shown here is derived from an EMBL/GenBank/DDBJ whole genome shotgun (WGS) entry which is preliminary data.</text>
</comment>
<sequence>MIVQDLGLIEYDAAHDIQLERRDAVEAGADETLFLLEHQPVVTIGRTGRAQGLTVPESVLTERGIAVRHTERGGDATCHFPGQLVAYVVFRLAKRPGGVRAFVQLLEQCAIDVCAECGVSAHRREGFPGVWTDGGKIASIGLGVRRWVSYHGLALNVGADLGPFEWVVPCGIAGARATSIDLERRRVAESAGRPYPEPIPMEHVKHAFVQAFRTHQAASPVAAGEAPRQ</sequence>
<feature type="active site" description="Acyl-thioester intermediate" evidence="5">
    <location>
        <position position="170"/>
    </location>
</feature>
<dbReference type="EC" id="2.3.1.181" evidence="5"/>
<gene>
    <name evidence="5 7" type="primary">lipB</name>
    <name evidence="7" type="ORF">DQK91_20655</name>
</gene>
<dbReference type="PROSITE" id="PS51733">
    <property type="entry name" value="BPL_LPL_CATALYTIC"/>
    <property type="match status" value="1"/>
</dbReference>
<organism evidence="7 8">
    <name type="scientific">Oceanidesulfovibrio marinus</name>
    <dbReference type="NCBI Taxonomy" id="370038"/>
    <lineage>
        <taxon>Bacteria</taxon>
        <taxon>Pseudomonadati</taxon>
        <taxon>Thermodesulfobacteriota</taxon>
        <taxon>Desulfovibrionia</taxon>
        <taxon>Desulfovibrionales</taxon>
        <taxon>Desulfovibrionaceae</taxon>
        <taxon>Oceanidesulfovibrio</taxon>
    </lineage>
</organism>
<feature type="binding site" evidence="5">
    <location>
        <begin position="152"/>
        <end position="154"/>
    </location>
    <ligand>
        <name>substrate</name>
    </ligand>
</feature>
<dbReference type="InterPro" id="IPR000544">
    <property type="entry name" value="Octanoyltransferase"/>
</dbReference>
<evidence type="ECO:0000256" key="3">
    <source>
        <dbReference type="ARBA" id="ARBA00023315"/>
    </source>
</evidence>
<keyword evidence="2 5" id="KW-0808">Transferase</keyword>
<comment type="subcellular location">
    <subcellularLocation>
        <location evidence="5">Cytoplasm</location>
    </subcellularLocation>
</comment>
<dbReference type="CDD" id="cd16444">
    <property type="entry name" value="LipB"/>
    <property type="match status" value="1"/>
</dbReference>
<evidence type="ECO:0000313" key="7">
    <source>
        <dbReference type="EMBL" id="TVM30519.1"/>
    </source>
</evidence>
<feature type="site" description="Lowers pKa of active site Cys" evidence="5">
    <location>
        <position position="136"/>
    </location>
</feature>
<keyword evidence="5" id="KW-0963">Cytoplasm</keyword>
<dbReference type="Pfam" id="PF21948">
    <property type="entry name" value="LplA-B_cat"/>
    <property type="match status" value="1"/>
</dbReference>
<dbReference type="UniPathway" id="UPA00538">
    <property type="reaction ID" value="UER00592"/>
</dbReference>
<dbReference type="AlphaFoldDB" id="A0A6P1ZEN9"/>
<evidence type="ECO:0000256" key="4">
    <source>
        <dbReference type="ARBA" id="ARBA00024732"/>
    </source>
</evidence>
<dbReference type="PROSITE" id="PS01313">
    <property type="entry name" value="LIPB"/>
    <property type="match status" value="1"/>
</dbReference>
<dbReference type="Proteomes" id="UP000434052">
    <property type="component" value="Unassembled WGS sequence"/>
</dbReference>
<accession>A0A6P1ZEN9</accession>
<feature type="binding site" evidence="5">
    <location>
        <begin position="72"/>
        <end position="79"/>
    </location>
    <ligand>
        <name>substrate</name>
    </ligand>
</feature>
<evidence type="ECO:0000256" key="5">
    <source>
        <dbReference type="HAMAP-Rule" id="MF_00013"/>
    </source>
</evidence>